<evidence type="ECO:0000313" key="6">
    <source>
        <dbReference type="EMBL" id="MEW9857023.1"/>
    </source>
</evidence>
<dbReference type="InterPro" id="IPR001647">
    <property type="entry name" value="HTH_TetR"/>
</dbReference>
<evidence type="ECO:0000256" key="4">
    <source>
        <dbReference type="PROSITE-ProRule" id="PRU00335"/>
    </source>
</evidence>
<dbReference type="EMBL" id="JBFNXR010000054">
    <property type="protein sequence ID" value="MEW9857023.1"/>
    <property type="molecule type" value="Genomic_DNA"/>
</dbReference>
<keyword evidence="3" id="KW-0804">Transcription</keyword>
<evidence type="ECO:0000313" key="7">
    <source>
        <dbReference type="Proteomes" id="UP001556118"/>
    </source>
</evidence>
<dbReference type="PANTHER" id="PTHR30055:SF234">
    <property type="entry name" value="HTH-TYPE TRANSCRIPTIONAL REGULATOR BETI"/>
    <property type="match status" value="1"/>
</dbReference>
<comment type="caution">
    <text evidence="6">The sequence shown here is derived from an EMBL/GenBank/DDBJ whole genome shotgun (WGS) entry which is preliminary data.</text>
</comment>
<evidence type="ECO:0000259" key="5">
    <source>
        <dbReference type="PROSITE" id="PS50977"/>
    </source>
</evidence>
<evidence type="ECO:0000256" key="3">
    <source>
        <dbReference type="ARBA" id="ARBA00023163"/>
    </source>
</evidence>
<evidence type="ECO:0000256" key="2">
    <source>
        <dbReference type="ARBA" id="ARBA00023125"/>
    </source>
</evidence>
<evidence type="ECO:0000256" key="1">
    <source>
        <dbReference type="ARBA" id="ARBA00023015"/>
    </source>
</evidence>
<sequence>MEEKQETSGRRMGPPGSENWLAMLDGAEAILREEGHAALTSRRVAEQIGVKQRLVYYYFRTMDDLIIETFRRLSERELARLSKARASQRPVREIWDVCIHTTDARLVSQFMALAHRIPGLAQEVVHFIEESRRIQVEALAEALERSGQSPRLSAAGIALLATSVALAMTREGDLGITTGHEDVRALVGEFLSELNES</sequence>
<accession>A0ABV3RGW3</accession>
<keyword evidence="2 4" id="KW-0238">DNA-binding</keyword>
<dbReference type="SUPFAM" id="SSF46689">
    <property type="entry name" value="Homeodomain-like"/>
    <property type="match status" value="1"/>
</dbReference>
<proteinExistence type="predicted"/>
<name>A0ABV3RGW3_9SPHN</name>
<dbReference type="Proteomes" id="UP001556118">
    <property type="component" value="Unassembled WGS sequence"/>
</dbReference>
<dbReference type="PRINTS" id="PR00455">
    <property type="entry name" value="HTHTETR"/>
</dbReference>
<keyword evidence="1" id="KW-0805">Transcription regulation</keyword>
<dbReference type="Pfam" id="PF00440">
    <property type="entry name" value="TetR_N"/>
    <property type="match status" value="1"/>
</dbReference>
<reference evidence="6 7" key="1">
    <citation type="submission" date="2024-06" db="EMBL/GenBank/DDBJ databases">
        <title>Novosphingobium rhizovicinus M1R2S20.</title>
        <authorList>
            <person name="Sun J.-Q."/>
        </authorList>
    </citation>
    <scope>NUCLEOTIDE SEQUENCE [LARGE SCALE GENOMIC DNA]</scope>
    <source>
        <strain evidence="6 7">M1R2S20</strain>
    </source>
</reference>
<dbReference type="InterPro" id="IPR009057">
    <property type="entry name" value="Homeodomain-like_sf"/>
</dbReference>
<organism evidence="6 7">
    <name type="scientific">Novosphingobium rhizovicinum</name>
    <dbReference type="NCBI Taxonomy" id="3228928"/>
    <lineage>
        <taxon>Bacteria</taxon>
        <taxon>Pseudomonadati</taxon>
        <taxon>Pseudomonadota</taxon>
        <taxon>Alphaproteobacteria</taxon>
        <taxon>Sphingomonadales</taxon>
        <taxon>Sphingomonadaceae</taxon>
        <taxon>Novosphingobium</taxon>
    </lineage>
</organism>
<dbReference type="InterPro" id="IPR050109">
    <property type="entry name" value="HTH-type_TetR-like_transc_reg"/>
</dbReference>
<gene>
    <name evidence="6" type="ORF">ABUH87_18010</name>
</gene>
<protein>
    <submittedName>
        <fullName evidence="6">TetR/AcrR family transcriptional regulator</fullName>
    </submittedName>
</protein>
<dbReference type="PANTHER" id="PTHR30055">
    <property type="entry name" value="HTH-TYPE TRANSCRIPTIONAL REGULATOR RUTR"/>
    <property type="match status" value="1"/>
</dbReference>
<feature type="DNA-binding region" description="H-T-H motif" evidence="4">
    <location>
        <begin position="40"/>
        <end position="59"/>
    </location>
</feature>
<dbReference type="RefSeq" id="WP_367775501.1">
    <property type="nucleotide sequence ID" value="NZ_JBFNXR010000054.1"/>
</dbReference>
<feature type="domain" description="HTH tetR-type" evidence="5">
    <location>
        <begin position="17"/>
        <end position="77"/>
    </location>
</feature>
<keyword evidence="7" id="KW-1185">Reference proteome</keyword>
<dbReference type="Gene3D" id="1.10.357.10">
    <property type="entry name" value="Tetracycline Repressor, domain 2"/>
    <property type="match status" value="1"/>
</dbReference>
<dbReference type="PROSITE" id="PS50977">
    <property type="entry name" value="HTH_TETR_2"/>
    <property type="match status" value="1"/>
</dbReference>